<keyword evidence="9" id="KW-0645">Protease</keyword>
<dbReference type="EC" id="3.4.11.9" evidence="4"/>
<keyword evidence="9" id="KW-0031">Aminopeptidase</keyword>
<keyword evidence="5" id="KW-0479">Metal-binding</keyword>
<dbReference type="EMBL" id="DXAW01000113">
    <property type="protein sequence ID" value="HIZ86149.1"/>
    <property type="molecule type" value="Genomic_DNA"/>
</dbReference>
<organism evidence="9 10">
    <name type="scientific">Candidatus Coprenecus stercoravium</name>
    <dbReference type="NCBI Taxonomy" id="2840735"/>
    <lineage>
        <taxon>Bacteria</taxon>
        <taxon>Pseudomonadati</taxon>
        <taxon>Bacteroidota</taxon>
        <taxon>Bacteroidia</taxon>
        <taxon>Bacteroidales</taxon>
        <taxon>Rikenellaceae</taxon>
        <taxon>Rikenellaceae incertae sedis</taxon>
        <taxon>Candidatus Coprenecus</taxon>
    </lineage>
</organism>
<evidence type="ECO:0000256" key="1">
    <source>
        <dbReference type="ARBA" id="ARBA00001424"/>
    </source>
</evidence>
<gene>
    <name evidence="9" type="ORF">IAC04_06635</name>
</gene>
<feature type="domain" description="Aminopeptidase P N-terminal" evidence="8">
    <location>
        <begin position="2"/>
        <end position="139"/>
    </location>
</feature>
<dbReference type="InterPro" id="IPR036005">
    <property type="entry name" value="Creatinase/aminopeptidase-like"/>
</dbReference>
<dbReference type="Gene3D" id="3.90.230.10">
    <property type="entry name" value="Creatinase/methionine aminopeptidase superfamily"/>
    <property type="match status" value="1"/>
</dbReference>
<dbReference type="Pfam" id="PF00557">
    <property type="entry name" value="Peptidase_M24"/>
    <property type="match status" value="1"/>
</dbReference>
<evidence type="ECO:0000256" key="6">
    <source>
        <dbReference type="ARBA" id="ARBA00022801"/>
    </source>
</evidence>
<dbReference type="SUPFAM" id="SSF53092">
    <property type="entry name" value="Creatinase/prolidase N-terminal domain"/>
    <property type="match status" value="1"/>
</dbReference>
<keyword evidence="6" id="KW-0378">Hydrolase</keyword>
<proteinExistence type="inferred from homology"/>
<keyword evidence="7" id="KW-0464">Manganese</keyword>
<reference evidence="9" key="1">
    <citation type="journal article" date="2021" name="PeerJ">
        <title>Extensive microbial diversity within the chicken gut microbiome revealed by metagenomics and culture.</title>
        <authorList>
            <person name="Gilroy R."/>
            <person name="Ravi A."/>
            <person name="Getino M."/>
            <person name="Pursley I."/>
            <person name="Horton D.L."/>
            <person name="Alikhan N.F."/>
            <person name="Baker D."/>
            <person name="Gharbi K."/>
            <person name="Hall N."/>
            <person name="Watson M."/>
            <person name="Adriaenssens E.M."/>
            <person name="Foster-Nyarko E."/>
            <person name="Jarju S."/>
            <person name="Secka A."/>
            <person name="Antonio M."/>
            <person name="Oren A."/>
            <person name="Chaudhuri R.R."/>
            <person name="La Ragione R."/>
            <person name="Hildebrand F."/>
            <person name="Pallen M.J."/>
        </authorList>
    </citation>
    <scope>NUCLEOTIDE SEQUENCE</scope>
    <source>
        <strain evidence="9">Gambia16-554</strain>
    </source>
</reference>
<comment type="similarity">
    <text evidence="3">Belongs to the peptidase M24B family.</text>
</comment>
<dbReference type="SUPFAM" id="SSF55920">
    <property type="entry name" value="Creatinase/aminopeptidase"/>
    <property type="match status" value="1"/>
</dbReference>
<evidence type="ECO:0000256" key="2">
    <source>
        <dbReference type="ARBA" id="ARBA00001936"/>
    </source>
</evidence>
<dbReference type="GO" id="GO:0006508">
    <property type="term" value="P:proteolysis"/>
    <property type="evidence" value="ECO:0007669"/>
    <property type="project" value="TreeGrafter"/>
</dbReference>
<comment type="catalytic activity">
    <reaction evidence="1">
        <text>Release of any N-terminal amino acid, including proline, that is linked to proline, even from a dipeptide or tripeptide.</text>
        <dbReference type="EC" id="3.4.11.9"/>
    </reaction>
</comment>
<comment type="cofactor">
    <cofactor evidence="2">
        <name>Mn(2+)</name>
        <dbReference type="ChEBI" id="CHEBI:29035"/>
    </cofactor>
</comment>
<evidence type="ECO:0000313" key="10">
    <source>
        <dbReference type="Proteomes" id="UP000824115"/>
    </source>
</evidence>
<dbReference type="PANTHER" id="PTHR43226">
    <property type="entry name" value="XAA-PRO AMINOPEPTIDASE 3"/>
    <property type="match status" value="1"/>
</dbReference>
<dbReference type="GO" id="GO:0070006">
    <property type="term" value="F:metalloaminopeptidase activity"/>
    <property type="evidence" value="ECO:0007669"/>
    <property type="project" value="InterPro"/>
</dbReference>
<name>A0A9D2K9Q7_9BACT</name>
<reference evidence="9" key="2">
    <citation type="submission" date="2021-04" db="EMBL/GenBank/DDBJ databases">
        <authorList>
            <person name="Gilroy R."/>
        </authorList>
    </citation>
    <scope>NUCLEOTIDE SEQUENCE</scope>
    <source>
        <strain evidence="9">Gambia16-554</strain>
    </source>
</reference>
<dbReference type="InterPro" id="IPR052433">
    <property type="entry name" value="X-Pro_dipept-like"/>
</dbReference>
<evidence type="ECO:0000256" key="3">
    <source>
        <dbReference type="ARBA" id="ARBA00008766"/>
    </source>
</evidence>
<sequence>MFSKETYIARRAALVEEMRKNRQTGLLLFLGNDESAMNYAANPYPYRQDSTFLYFFGLDFPGLAALIDLEDGKAEVYSDELTIDSIIWKGASQDRIKERCAMSGVDGTDSTDELKLRIHKAISKGRMVHFLPAYRAEHYVKLFNLSGVPDQAHDDMVSIPFVKAVISLRSHKSPEEIEQMEDAANISADMHLAMLSMLHPGMTEMEIVSVITGIALRRGFGMAFPPIATVNGQVLNNHWYGNTVKDGDVFLLNAGAENRMHYAGDISTTAPVGKRFTERQRQIYDIVLHAHKTAVESLRPGIPFVDIHLKAAEIIAGDLKAMGLMKGNVQEAVHEGAHALFFPSGLGHMIGLDSHDMEALGEAWVGYDGHPRSTKFGLKSLRLARTLEEGYTLTIEPGVYFIPELIDMWRGQGKFKDFLNYDEIEKFRDFGGMRTERNYLITADGCRRLGKYFPITADEVEAMR</sequence>
<accession>A0A9D2K9Q7</accession>
<evidence type="ECO:0000259" key="8">
    <source>
        <dbReference type="SMART" id="SM01011"/>
    </source>
</evidence>
<dbReference type="Gene3D" id="3.40.350.10">
    <property type="entry name" value="Creatinase/prolidase N-terminal domain"/>
    <property type="match status" value="1"/>
</dbReference>
<dbReference type="InterPro" id="IPR000994">
    <property type="entry name" value="Pept_M24"/>
</dbReference>
<dbReference type="InterPro" id="IPR029149">
    <property type="entry name" value="Creatin/AminoP/Spt16_N"/>
</dbReference>
<comment type="caution">
    <text evidence="9">The sequence shown here is derived from an EMBL/GenBank/DDBJ whole genome shotgun (WGS) entry which is preliminary data.</text>
</comment>
<protein>
    <recommendedName>
        <fullName evidence="4">Xaa-Pro aminopeptidase</fullName>
        <ecNumber evidence="4">3.4.11.9</ecNumber>
    </recommendedName>
</protein>
<dbReference type="GO" id="GO:0005829">
    <property type="term" value="C:cytosol"/>
    <property type="evidence" value="ECO:0007669"/>
    <property type="project" value="TreeGrafter"/>
</dbReference>
<evidence type="ECO:0000256" key="7">
    <source>
        <dbReference type="ARBA" id="ARBA00023211"/>
    </source>
</evidence>
<dbReference type="PANTHER" id="PTHR43226:SF4">
    <property type="entry name" value="XAA-PRO AMINOPEPTIDASE 3"/>
    <property type="match status" value="1"/>
</dbReference>
<dbReference type="InterPro" id="IPR007865">
    <property type="entry name" value="Aminopep_P_N"/>
</dbReference>
<dbReference type="GO" id="GO:0030145">
    <property type="term" value="F:manganese ion binding"/>
    <property type="evidence" value="ECO:0007669"/>
    <property type="project" value="InterPro"/>
</dbReference>
<dbReference type="Pfam" id="PF05195">
    <property type="entry name" value="AMP_N"/>
    <property type="match status" value="1"/>
</dbReference>
<dbReference type="Proteomes" id="UP000824115">
    <property type="component" value="Unassembled WGS sequence"/>
</dbReference>
<evidence type="ECO:0000313" key="9">
    <source>
        <dbReference type="EMBL" id="HIZ86149.1"/>
    </source>
</evidence>
<evidence type="ECO:0000256" key="4">
    <source>
        <dbReference type="ARBA" id="ARBA00012574"/>
    </source>
</evidence>
<evidence type="ECO:0000256" key="5">
    <source>
        <dbReference type="ARBA" id="ARBA00022723"/>
    </source>
</evidence>
<dbReference type="AlphaFoldDB" id="A0A9D2K9Q7"/>
<dbReference type="SMART" id="SM01011">
    <property type="entry name" value="AMP_N"/>
    <property type="match status" value="1"/>
</dbReference>